<gene>
    <name evidence="1" type="ORF">UFOVP395_14</name>
</gene>
<accession>A0A6J5M5G1</accession>
<proteinExistence type="predicted"/>
<name>A0A6J5M5G1_9CAUD</name>
<protein>
    <submittedName>
        <fullName evidence="1">Uncharacterized protein</fullName>
    </submittedName>
</protein>
<sequence>MESEERMLKWLRPKPVVIRPEELQRVVDILFPALKTKEGKDGVYQIDYSVDSNLQSALADLEEGTNDRVVQSTISKAIDALIEVRKILHVYPELDDRAQYVIVDTPDENKKEVEANPHL</sequence>
<dbReference type="EMBL" id="LR796380">
    <property type="protein sequence ID" value="CAB4140320.1"/>
    <property type="molecule type" value="Genomic_DNA"/>
</dbReference>
<organism evidence="1">
    <name type="scientific">uncultured Caudovirales phage</name>
    <dbReference type="NCBI Taxonomy" id="2100421"/>
    <lineage>
        <taxon>Viruses</taxon>
        <taxon>Duplodnaviria</taxon>
        <taxon>Heunggongvirae</taxon>
        <taxon>Uroviricota</taxon>
        <taxon>Caudoviricetes</taxon>
        <taxon>Peduoviridae</taxon>
        <taxon>Maltschvirus</taxon>
        <taxon>Maltschvirus maltsch</taxon>
    </lineage>
</organism>
<evidence type="ECO:0000313" key="1">
    <source>
        <dbReference type="EMBL" id="CAB4140320.1"/>
    </source>
</evidence>
<reference evidence="1" key="1">
    <citation type="submission" date="2020-04" db="EMBL/GenBank/DDBJ databases">
        <authorList>
            <person name="Chiriac C."/>
            <person name="Salcher M."/>
            <person name="Ghai R."/>
            <person name="Kavagutti S V."/>
        </authorList>
    </citation>
    <scope>NUCLEOTIDE SEQUENCE</scope>
</reference>